<dbReference type="AlphaFoldDB" id="A0A2P2IIT6"/>
<keyword evidence="1" id="KW-0732">Signal</keyword>
<sequence length="59" mass="6442">MLFLALKWCGTFSLVGIRGASTGKYSADHTSVQYSQYLQSTEAAATTTMDNRGHNRSNP</sequence>
<dbReference type="EMBL" id="GGEC01000618">
    <property type="protein sequence ID" value="MBW81101.1"/>
    <property type="molecule type" value="Transcribed_RNA"/>
</dbReference>
<organism evidence="2">
    <name type="scientific">Rhizophora mucronata</name>
    <name type="common">Asiatic mangrove</name>
    <dbReference type="NCBI Taxonomy" id="61149"/>
    <lineage>
        <taxon>Eukaryota</taxon>
        <taxon>Viridiplantae</taxon>
        <taxon>Streptophyta</taxon>
        <taxon>Embryophyta</taxon>
        <taxon>Tracheophyta</taxon>
        <taxon>Spermatophyta</taxon>
        <taxon>Magnoliopsida</taxon>
        <taxon>eudicotyledons</taxon>
        <taxon>Gunneridae</taxon>
        <taxon>Pentapetalae</taxon>
        <taxon>rosids</taxon>
        <taxon>fabids</taxon>
        <taxon>Malpighiales</taxon>
        <taxon>Rhizophoraceae</taxon>
        <taxon>Rhizophora</taxon>
    </lineage>
</organism>
<accession>A0A2P2IIT6</accession>
<protein>
    <recommendedName>
        <fullName evidence="3">Secreted protein</fullName>
    </recommendedName>
</protein>
<evidence type="ECO:0000256" key="1">
    <source>
        <dbReference type="SAM" id="SignalP"/>
    </source>
</evidence>
<reference evidence="2" key="1">
    <citation type="submission" date="2018-02" db="EMBL/GenBank/DDBJ databases">
        <title>Rhizophora mucronata_Transcriptome.</title>
        <authorList>
            <person name="Meera S.P."/>
            <person name="Sreeshan A."/>
            <person name="Augustine A."/>
        </authorList>
    </citation>
    <scope>NUCLEOTIDE SEQUENCE</scope>
    <source>
        <tissue evidence="2">Leaf</tissue>
    </source>
</reference>
<evidence type="ECO:0008006" key="3">
    <source>
        <dbReference type="Google" id="ProtNLM"/>
    </source>
</evidence>
<proteinExistence type="predicted"/>
<name>A0A2P2IIT6_RHIMU</name>
<feature type="signal peptide" evidence="1">
    <location>
        <begin position="1"/>
        <end position="22"/>
    </location>
</feature>
<feature type="chain" id="PRO_5015131751" description="Secreted protein" evidence="1">
    <location>
        <begin position="23"/>
        <end position="59"/>
    </location>
</feature>
<evidence type="ECO:0000313" key="2">
    <source>
        <dbReference type="EMBL" id="MBW81101.1"/>
    </source>
</evidence>